<dbReference type="RefSeq" id="WP_254759615.1">
    <property type="nucleotide sequence ID" value="NZ_JANCLT010000007.1"/>
</dbReference>
<protein>
    <submittedName>
        <fullName evidence="1">Uncharacterized protein</fullName>
    </submittedName>
</protein>
<dbReference type="EMBL" id="JANCLT010000007">
    <property type="protein sequence ID" value="MCP8969694.1"/>
    <property type="molecule type" value="Genomic_DNA"/>
</dbReference>
<organism evidence="1 2">
    <name type="scientific">Ectobacillus ponti</name>
    <dbReference type="NCBI Taxonomy" id="2961894"/>
    <lineage>
        <taxon>Bacteria</taxon>
        <taxon>Bacillati</taxon>
        <taxon>Bacillota</taxon>
        <taxon>Bacilli</taxon>
        <taxon>Bacillales</taxon>
        <taxon>Bacillaceae</taxon>
        <taxon>Ectobacillus</taxon>
    </lineage>
</organism>
<dbReference type="Proteomes" id="UP001156102">
    <property type="component" value="Unassembled WGS sequence"/>
</dbReference>
<name>A0AA41XAE7_9BACI</name>
<dbReference type="AlphaFoldDB" id="A0AA41XAE7"/>
<gene>
    <name evidence="1" type="ORF">NK662_14275</name>
</gene>
<reference evidence="1" key="1">
    <citation type="submission" date="2022-07" db="EMBL/GenBank/DDBJ databases">
        <authorList>
            <person name="Li W.-J."/>
            <person name="Deng Q.-Q."/>
        </authorList>
    </citation>
    <scope>NUCLEOTIDE SEQUENCE</scope>
    <source>
        <strain evidence="1">SYSU M60031</strain>
    </source>
</reference>
<evidence type="ECO:0000313" key="1">
    <source>
        <dbReference type="EMBL" id="MCP8969694.1"/>
    </source>
</evidence>
<sequence length="107" mass="12274">MENVQRLVEILQELRLASLSMQSTLQTESEIKAAMKKYDMLFLGGNFNFINTVELHHSVKNVFNWNIEKDEFLKLVPAACESLEIKYEVAVLANEPNTFAGYFITLT</sequence>
<accession>A0AA41XAE7</accession>
<comment type="caution">
    <text evidence="1">The sequence shown here is derived from an EMBL/GenBank/DDBJ whole genome shotgun (WGS) entry which is preliminary data.</text>
</comment>
<proteinExistence type="predicted"/>
<evidence type="ECO:0000313" key="2">
    <source>
        <dbReference type="Proteomes" id="UP001156102"/>
    </source>
</evidence>
<keyword evidence="2" id="KW-1185">Reference proteome</keyword>